<dbReference type="GeneID" id="69504113"/>
<evidence type="ECO:0000313" key="1">
    <source>
        <dbReference type="EMBL" id="RHB35353.1"/>
    </source>
</evidence>
<sequence length="176" mass="20655">MVFIVLFWLIWIEQNRKNKYITLQRELMQKRSDTFLTAGDEAENEQNLDKLRKEKLSLCVRLFQTTGTCKRLRVIDCSKDERLCKMTALERADTCKVINETFVDVMLDLKSTCNELNHDDLLFCIFSLLGYSKATIILCMNIVSDGAFKMRKSRIKDKVSAELFDWIFSKEVRLAF</sequence>
<dbReference type="Proteomes" id="UP000284379">
    <property type="component" value="Unassembled WGS sequence"/>
</dbReference>
<proteinExistence type="predicted"/>
<dbReference type="AlphaFoldDB" id="A0A413VP83"/>
<organism evidence="1 2">
    <name type="scientific">Bacteroides nordii</name>
    <dbReference type="NCBI Taxonomy" id="291645"/>
    <lineage>
        <taxon>Bacteria</taxon>
        <taxon>Pseudomonadati</taxon>
        <taxon>Bacteroidota</taxon>
        <taxon>Bacteroidia</taxon>
        <taxon>Bacteroidales</taxon>
        <taxon>Bacteroidaceae</taxon>
        <taxon>Bacteroides</taxon>
    </lineage>
</organism>
<dbReference type="RefSeq" id="WP_007487598.1">
    <property type="nucleotide sequence ID" value="NZ_CABJFV010000006.1"/>
</dbReference>
<dbReference type="EMBL" id="QSGO01000006">
    <property type="protein sequence ID" value="RHB35353.1"/>
    <property type="molecule type" value="Genomic_DNA"/>
</dbReference>
<evidence type="ECO:0000313" key="2">
    <source>
        <dbReference type="Proteomes" id="UP000284379"/>
    </source>
</evidence>
<reference evidence="1 2" key="1">
    <citation type="submission" date="2018-08" db="EMBL/GenBank/DDBJ databases">
        <title>A genome reference for cultivated species of the human gut microbiota.</title>
        <authorList>
            <person name="Zou Y."/>
            <person name="Xue W."/>
            <person name="Luo G."/>
        </authorList>
    </citation>
    <scope>NUCLEOTIDE SEQUENCE [LARGE SCALE GENOMIC DNA]</scope>
    <source>
        <strain evidence="1 2">AM40-30BH</strain>
    </source>
</reference>
<gene>
    <name evidence="1" type="ORF">DW888_09510</name>
</gene>
<name>A0A413VP83_9BACE</name>
<accession>A0A413VP83</accession>
<comment type="caution">
    <text evidence="1">The sequence shown here is derived from an EMBL/GenBank/DDBJ whole genome shotgun (WGS) entry which is preliminary data.</text>
</comment>
<protein>
    <submittedName>
        <fullName evidence="1">Uncharacterized protein</fullName>
    </submittedName>
</protein>